<dbReference type="Proteomes" id="UP000695022">
    <property type="component" value="Unplaced"/>
</dbReference>
<keyword evidence="3" id="KW-1185">Reference proteome</keyword>
<dbReference type="Pfam" id="PF15163">
    <property type="entry name" value="Meiosis_expr"/>
    <property type="match status" value="1"/>
</dbReference>
<evidence type="ECO:0000256" key="1">
    <source>
        <dbReference type="ARBA" id="ARBA00008514"/>
    </source>
</evidence>
<gene>
    <name evidence="4" type="primary">LOC106816515</name>
</gene>
<evidence type="ECO:0000313" key="3">
    <source>
        <dbReference type="Proteomes" id="UP000695022"/>
    </source>
</evidence>
<comment type="similarity">
    <text evidence="1">Belongs to the MEIG1 family.</text>
</comment>
<accession>A0ABM1EWQ7</accession>
<protein>
    <submittedName>
        <fullName evidence="4">Meiosis expressed gene 1 protein homolog</fullName>
    </submittedName>
</protein>
<evidence type="ECO:0000256" key="2">
    <source>
        <dbReference type="SAM" id="MobiDB-lite"/>
    </source>
</evidence>
<sequence>MAASTSAPELQQAVRPAQSYKPTGIQRPKQWSSEVEDAYRFQLAGYRDEREYAACKGPDSVERWPENGFVKKLQRKDGNFYYYNQRRECADKDVGGTKIYSYAEQEGK</sequence>
<dbReference type="InterPro" id="IPR020186">
    <property type="entry name" value="Meiosis-expressed_gene_1"/>
</dbReference>
<feature type="region of interest" description="Disordered" evidence="2">
    <location>
        <begin position="1"/>
        <end position="31"/>
    </location>
</feature>
<dbReference type="RefSeq" id="XP_014676628.1">
    <property type="nucleotide sequence ID" value="XM_014821142.1"/>
</dbReference>
<proteinExistence type="inferred from homology"/>
<name>A0ABM1EWQ7_PRICU</name>
<dbReference type="GeneID" id="106816515"/>
<reference evidence="4" key="1">
    <citation type="submission" date="2025-08" db="UniProtKB">
        <authorList>
            <consortium name="RefSeq"/>
        </authorList>
    </citation>
    <scope>IDENTIFICATION</scope>
</reference>
<dbReference type="PANTHER" id="PTHR17008:SF1">
    <property type="entry name" value="MEIOSIS EXPRESSED GENE 1 PROTEIN HOMOLOG"/>
    <property type="match status" value="1"/>
</dbReference>
<evidence type="ECO:0000313" key="4">
    <source>
        <dbReference type="RefSeq" id="XP_014676628.1"/>
    </source>
</evidence>
<organism evidence="3 4">
    <name type="scientific">Priapulus caudatus</name>
    <name type="common">Priapulid worm</name>
    <dbReference type="NCBI Taxonomy" id="37621"/>
    <lineage>
        <taxon>Eukaryota</taxon>
        <taxon>Metazoa</taxon>
        <taxon>Ecdysozoa</taxon>
        <taxon>Scalidophora</taxon>
        <taxon>Priapulida</taxon>
        <taxon>Priapulimorpha</taxon>
        <taxon>Priapulimorphida</taxon>
        <taxon>Priapulidae</taxon>
        <taxon>Priapulus</taxon>
    </lineage>
</organism>
<dbReference type="PANTHER" id="PTHR17008">
    <property type="entry name" value="MEIOSIS-EXPRESSED GENE 1 PROTEIN"/>
    <property type="match status" value="1"/>
</dbReference>